<dbReference type="Proteomes" id="UP000755585">
    <property type="component" value="Unassembled WGS sequence"/>
</dbReference>
<dbReference type="PRINTS" id="PR01950">
    <property type="entry name" value="LANCSUPER"/>
</dbReference>
<gene>
    <name evidence="1" type="ORF">JOF29_006244</name>
</gene>
<comment type="caution">
    <text evidence="1">The sequence shown here is derived from an EMBL/GenBank/DDBJ whole genome shotgun (WGS) entry which is preliminary data.</text>
</comment>
<organism evidence="1 2">
    <name type="scientific">Kribbella aluminosa</name>
    <dbReference type="NCBI Taxonomy" id="416017"/>
    <lineage>
        <taxon>Bacteria</taxon>
        <taxon>Bacillati</taxon>
        <taxon>Actinomycetota</taxon>
        <taxon>Actinomycetes</taxon>
        <taxon>Propionibacteriales</taxon>
        <taxon>Kribbellaceae</taxon>
        <taxon>Kribbella</taxon>
    </lineage>
</organism>
<reference evidence="1 2" key="1">
    <citation type="submission" date="2021-03" db="EMBL/GenBank/DDBJ databases">
        <title>Sequencing the genomes of 1000 actinobacteria strains.</title>
        <authorList>
            <person name="Klenk H.-P."/>
        </authorList>
    </citation>
    <scope>NUCLEOTIDE SEQUENCE [LARGE SCALE GENOMIC DNA]</scope>
    <source>
        <strain evidence="1 2">DSM 18824</strain>
    </source>
</reference>
<dbReference type="CDD" id="cd04434">
    <property type="entry name" value="LanC_like"/>
    <property type="match status" value="1"/>
</dbReference>
<accession>A0ABS4UUA2</accession>
<proteinExistence type="predicted"/>
<keyword evidence="2" id="KW-1185">Reference proteome</keyword>
<dbReference type="InterPro" id="IPR012341">
    <property type="entry name" value="6hp_glycosidase-like_sf"/>
</dbReference>
<dbReference type="EMBL" id="JAGINT010000002">
    <property type="protein sequence ID" value="MBP2355134.1"/>
    <property type="molecule type" value="Genomic_DNA"/>
</dbReference>
<evidence type="ECO:0000313" key="2">
    <source>
        <dbReference type="Proteomes" id="UP000755585"/>
    </source>
</evidence>
<dbReference type="SMART" id="SM01260">
    <property type="entry name" value="LANC_like"/>
    <property type="match status" value="1"/>
</dbReference>
<dbReference type="Pfam" id="PF05147">
    <property type="entry name" value="LANC_like"/>
    <property type="match status" value="1"/>
</dbReference>
<dbReference type="SUPFAM" id="SSF158745">
    <property type="entry name" value="LanC-like"/>
    <property type="match status" value="1"/>
</dbReference>
<sequence>MKYGEVARTSWSWVLDQLRWDDDGPWISEYAGDERPNEYRDSMHHGIGGLAHALAEIRLTRPWTSLEQDLAGAIGDRIRTTIPATTEKTFFTGLVSSIGVLTALGQPGTDAALARLQELATSNGWPASFLDEPRYQPGAVANDLTLGTGAILLGSLWALRHSRNATDPPDRAVEHAGRAVKHAERAVELAGRAVELLVGEREEVASGVNWQFVSRRFRSDEPTEMPNFSHGLAGIAAVLALAGVELDRPDLVDLARRGAEHLVTIGITDEQGPPGDPARPWGFRVPRVIPWAERHGDEFTYNWCHGGAGTAVAFGALEYAGVPSIAGATPTTWRRRCLDSVRYSGIPERLHPGFWDNDGRCCGTAGVGDVFLDAWHRDEDQRDLEFAVRMGDTLVEHAYPEGYWRFVEHRDEDPLLRPGVGWMQGAAGISAYLFRLQRAVDGDQRAVERMENWWVSR</sequence>
<dbReference type="RefSeq" id="WP_344748074.1">
    <property type="nucleotide sequence ID" value="NZ_BAAAVU010000019.1"/>
</dbReference>
<dbReference type="Gene3D" id="1.50.10.10">
    <property type="match status" value="1"/>
</dbReference>
<dbReference type="InterPro" id="IPR007822">
    <property type="entry name" value="LANC-like"/>
</dbReference>
<protein>
    <submittedName>
        <fullName evidence="1">Lantibiotic modifying enzyme</fullName>
    </submittedName>
</protein>
<name>A0ABS4UUA2_9ACTN</name>
<evidence type="ECO:0000313" key="1">
    <source>
        <dbReference type="EMBL" id="MBP2355134.1"/>
    </source>
</evidence>